<reference evidence="1" key="2">
    <citation type="journal article" date="2014" name="ISME J.">
        <title>Microbial stratification in low pH oxic and suboxic macroscopic growths along an acid mine drainage.</title>
        <authorList>
            <person name="Mendez-Garcia C."/>
            <person name="Mesa V."/>
            <person name="Sprenger R.R."/>
            <person name="Richter M."/>
            <person name="Diez M.S."/>
            <person name="Solano J."/>
            <person name="Bargiela R."/>
            <person name="Golyshina O.V."/>
            <person name="Manteca A."/>
            <person name="Ramos J.L."/>
            <person name="Gallego J.R."/>
            <person name="Llorente I."/>
            <person name="Martins Dos Santos V.A."/>
            <person name="Jensen O.N."/>
            <person name="Pelaez A.I."/>
            <person name="Sanchez J."/>
            <person name="Ferrer M."/>
        </authorList>
    </citation>
    <scope>NUCLEOTIDE SEQUENCE</scope>
</reference>
<evidence type="ECO:0000313" key="1">
    <source>
        <dbReference type="EMBL" id="EQD26615.1"/>
    </source>
</evidence>
<dbReference type="InterPro" id="IPR013785">
    <property type="entry name" value="Aldolase_TIM"/>
</dbReference>
<comment type="caution">
    <text evidence="1">The sequence shown here is derived from an EMBL/GenBank/DDBJ whole genome shotgun (WGS) entry which is preliminary data.</text>
</comment>
<gene>
    <name evidence="1" type="ORF">B1A_21829</name>
</gene>
<dbReference type="UniPathway" id="UPA00035">
    <property type="reaction ID" value="UER00044"/>
</dbReference>
<accession>T0ZA23</accession>
<dbReference type="EMBL" id="AUZX01016132">
    <property type="protein sequence ID" value="EQD26615.1"/>
    <property type="molecule type" value="Genomic_DNA"/>
</dbReference>
<organism evidence="1">
    <name type="scientific">mine drainage metagenome</name>
    <dbReference type="NCBI Taxonomy" id="410659"/>
    <lineage>
        <taxon>unclassified sequences</taxon>
        <taxon>metagenomes</taxon>
        <taxon>ecological metagenomes</taxon>
    </lineage>
</organism>
<proteinExistence type="predicted"/>
<sequence length="84" mass="9701">MKLALYFTFPYPSLERFGKYMEIISNVKFDYAELGIPTKYPYYDGPQIRKTHGVALKEFSMESLGKQVSILKSQGKKVYALAYC</sequence>
<dbReference type="Gene3D" id="3.20.20.70">
    <property type="entry name" value="Aldolase class I"/>
    <property type="match status" value="1"/>
</dbReference>
<dbReference type="GO" id="GO:0004834">
    <property type="term" value="F:tryptophan synthase activity"/>
    <property type="evidence" value="ECO:0007669"/>
    <property type="project" value="UniProtKB-EC"/>
</dbReference>
<dbReference type="InterPro" id="IPR011060">
    <property type="entry name" value="RibuloseP-bd_barrel"/>
</dbReference>
<reference evidence="1" key="1">
    <citation type="submission" date="2013-08" db="EMBL/GenBank/DDBJ databases">
        <authorList>
            <person name="Mendez C."/>
            <person name="Richter M."/>
            <person name="Ferrer M."/>
            <person name="Sanchez J."/>
        </authorList>
    </citation>
    <scope>NUCLEOTIDE SEQUENCE</scope>
</reference>
<name>T0ZA23_9ZZZZ</name>
<dbReference type="SUPFAM" id="SSF51366">
    <property type="entry name" value="Ribulose-phoshate binding barrel"/>
    <property type="match status" value="1"/>
</dbReference>
<dbReference type="AlphaFoldDB" id="T0ZA23"/>
<feature type="non-terminal residue" evidence="1">
    <location>
        <position position="84"/>
    </location>
</feature>
<protein>
    <submittedName>
        <fullName evidence="1">Tryptophan synthase subunit alpha</fullName>
    </submittedName>
</protein>